<evidence type="ECO:0000313" key="2">
    <source>
        <dbReference type="EMBL" id="RUO44079.1"/>
    </source>
</evidence>
<feature type="transmembrane region" description="Helical" evidence="1">
    <location>
        <begin position="92"/>
        <end position="114"/>
    </location>
</feature>
<accession>A0A432X9P6</accession>
<keyword evidence="1" id="KW-1133">Transmembrane helix</keyword>
<proteinExistence type="predicted"/>
<keyword evidence="1" id="KW-0812">Transmembrane</keyword>
<evidence type="ECO:0000256" key="1">
    <source>
        <dbReference type="SAM" id="Phobius"/>
    </source>
</evidence>
<keyword evidence="1" id="KW-0472">Membrane</keyword>
<dbReference type="EMBL" id="PIPQ01000001">
    <property type="protein sequence ID" value="RUO44079.1"/>
    <property type="molecule type" value="Genomic_DNA"/>
</dbReference>
<dbReference type="Proteomes" id="UP000286976">
    <property type="component" value="Unassembled WGS sequence"/>
</dbReference>
<sequence length="120" mass="13109">MVKKYRRAQTYMGMLVAASMLASILLFCFLTYSLFWLHPAPIGLLEGALAVVLVVAAWAFLSRKAPSFSFVLPLAVEFLWHGNRWGSLNESAVIVSLLLAVNVVVAKAVVSFVIKPLAIS</sequence>
<organism evidence="2 3">
    <name type="scientific">Aliidiomarina taiwanensis</name>
    <dbReference type="NCBI Taxonomy" id="946228"/>
    <lineage>
        <taxon>Bacteria</taxon>
        <taxon>Pseudomonadati</taxon>
        <taxon>Pseudomonadota</taxon>
        <taxon>Gammaproteobacteria</taxon>
        <taxon>Alteromonadales</taxon>
        <taxon>Idiomarinaceae</taxon>
        <taxon>Aliidiomarina</taxon>
    </lineage>
</organism>
<comment type="caution">
    <text evidence="2">The sequence shown here is derived from an EMBL/GenBank/DDBJ whole genome shotgun (WGS) entry which is preliminary data.</text>
</comment>
<dbReference type="AlphaFoldDB" id="A0A432X9P6"/>
<name>A0A432X9P6_9GAMM</name>
<protein>
    <submittedName>
        <fullName evidence="2">Uncharacterized protein</fullName>
    </submittedName>
</protein>
<gene>
    <name evidence="2" type="ORF">CWE15_02580</name>
</gene>
<evidence type="ECO:0000313" key="3">
    <source>
        <dbReference type="Proteomes" id="UP000286976"/>
    </source>
</evidence>
<reference evidence="2 3" key="1">
    <citation type="journal article" date="2011" name="Front. Microbiol.">
        <title>Genomic signatures of strain selection and enhancement in Bacillus atrophaeus var. globigii, a historical biowarfare simulant.</title>
        <authorList>
            <person name="Gibbons H.S."/>
            <person name="Broomall S.M."/>
            <person name="McNew L.A."/>
            <person name="Daligault H."/>
            <person name="Chapman C."/>
            <person name="Bruce D."/>
            <person name="Karavis M."/>
            <person name="Krepps M."/>
            <person name="McGregor P.A."/>
            <person name="Hong C."/>
            <person name="Park K.H."/>
            <person name="Akmal A."/>
            <person name="Feldman A."/>
            <person name="Lin J.S."/>
            <person name="Chang W.E."/>
            <person name="Higgs B.W."/>
            <person name="Demirev P."/>
            <person name="Lindquist J."/>
            <person name="Liem A."/>
            <person name="Fochler E."/>
            <person name="Read T.D."/>
            <person name="Tapia R."/>
            <person name="Johnson S."/>
            <person name="Bishop-Lilly K.A."/>
            <person name="Detter C."/>
            <person name="Han C."/>
            <person name="Sozhamannan S."/>
            <person name="Rosenzweig C.N."/>
            <person name="Skowronski E.W."/>
        </authorList>
    </citation>
    <scope>NUCLEOTIDE SEQUENCE [LARGE SCALE GENOMIC DNA]</scope>
    <source>
        <strain evidence="2 3">AIT1</strain>
    </source>
</reference>
<feature type="transmembrane region" description="Helical" evidence="1">
    <location>
        <begin position="12"/>
        <end position="36"/>
    </location>
</feature>
<feature type="transmembrane region" description="Helical" evidence="1">
    <location>
        <begin position="42"/>
        <end position="61"/>
    </location>
</feature>
<keyword evidence="3" id="KW-1185">Reference proteome</keyword>